<feature type="domain" description="Cytochrome b561 bacterial/Ni-hydrogenase" evidence="7">
    <location>
        <begin position="8"/>
        <end position="183"/>
    </location>
</feature>
<comment type="caution">
    <text evidence="8">The sequence shown here is derived from an EMBL/GenBank/DDBJ whole genome shotgun (WGS) entry which is preliminary data.</text>
</comment>
<feature type="transmembrane region" description="Helical" evidence="6">
    <location>
        <begin position="36"/>
        <end position="58"/>
    </location>
</feature>
<gene>
    <name evidence="8" type="ORF">FEF65_05570</name>
</gene>
<accession>A0A5R9GS64</accession>
<evidence type="ECO:0000256" key="4">
    <source>
        <dbReference type="ARBA" id="ARBA00022989"/>
    </source>
</evidence>
<dbReference type="InterPro" id="IPR011577">
    <property type="entry name" value="Cyt_b561_bac/Ni-Hgenase"/>
</dbReference>
<evidence type="ECO:0000256" key="6">
    <source>
        <dbReference type="SAM" id="Phobius"/>
    </source>
</evidence>
<feature type="transmembrane region" description="Helical" evidence="6">
    <location>
        <begin position="99"/>
        <end position="121"/>
    </location>
</feature>
<dbReference type="Gene3D" id="1.20.950.20">
    <property type="entry name" value="Transmembrane di-heme cytochromes, Chain C"/>
    <property type="match status" value="1"/>
</dbReference>
<keyword evidence="9" id="KW-1185">Reference proteome</keyword>
<feature type="transmembrane region" description="Helical" evidence="6">
    <location>
        <begin position="12"/>
        <end position="30"/>
    </location>
</feature>
<dbReference type="GO" id="GO:0009055">
    <property type="term" value="F:electron transfer activity"/>
    <property type="evidence" value="ECO:0007669"/>
    <property type="project" value="InterPro"/>
</dbReference>
<evidence type="ECO:0000256" key="5">
    <source>
        <dbReference type="ARBA" id="ARBA00023136"/>
    </source>
</evidence>
<keyword evidence="3 6" id="KW-0812">Transmembrane</keyword>
<reference evidence="8 9" key="1">
    <citation type="journal article" date="2019" name="Appl. Environ. Microbiol.">
        <title>Environmental Evidence and Genomic Insight of Iron-oxidizing Bacteria Preference Towards More Corrosion Resistant Stainless Steel at Higher Salinities.</title>
        <authorList>
            <person name="Garrison C.E."/>
            <person name="Price K.A."/>
            <person name="Field E.K."/>
        </authorList>
    </citation>
    <scope>NUCLEOTIDE SEQUENCE [LARGE SCALE GENOMIC DNA]</scope>
    <source>
        <strain evidence="8 9">P3</strain>
    </source>
</reference>
<comment type="subcellular location">
    <subcellularLocation>
        <location evidence="1">Cell membrane</location>
        <topology evidence="1">Multi-pass membrane protein</topology>
    </subcellularLocation>
</comment>
<evidence type="ECO:0000256" key="3">
    <source>
        <dbReference type="ARBA" id="ARBA00022692"/>
    </source>
</evidence>
<proteinExistence type="predicted"/>
<evidence type="ECO:0000259" key="7">
    <source>
        <dbReference type="Pfam" id="PF01292"/>
    </source>
</evidence>
<evidence type="ECO:0000313" key="8">
    <source>
        <dbReference type="EMBL" id="TLS67915.1"/>
    </source>
</evidence>
<dbReference type="RefSeq" id="WP_138238812.1">
    <property type="nucleotide sequence ID" value="NZ_VBRY01000004.1"/>
</dbReference>
<dbReference type="Proteomes" id="UP000306585">
    <property type="component" value="Unassembled WGS sequence"/>
</dbReference>
<evidence type="ECO:0000256" key="2">
    <source>
        <dbReference type="ARBA" id="ARBA00022475"/>
    </source>
</evidence>
<feature type="transmembrane region" description="Helical" evidence="6">
    <location>
        <begin position="153"/>
        <end position="171"/>
    </location>
</feature>
<dbReference type="SUPFAM" id="SSF81342">
    <property type="entry name" value="Transmembrane di-heme cytochromes"/>
    <property type="match status" value="1"/>
</dbReference>
<protein>
    <submittedName>
        <fullName evidence="8">Cytochrome b</fullName>
    </submittedName>
</protein>
<dbReference type="InterPro" id="IPR016174">
    <property type="entry name" value="Di-haem_cyt_TM"/>
</dbReference>
<dbReference type="GO" id="GO:0020037">
    <property type="term" value="F:heme binding"/>
    <property type="evidence" value="ECO:0007669"/>
    <property type="project" value="TreeGrafter"/>
</dbReference>
<organism evidence="8 9">
    <name type="scientific">Mariprofundus erugo</name>
    <dbReference type="NCBI Taxonomy" id="2528639"/>
    <lineage>
        <taxon>Bacteria</taxon>
        <taxon>Pseudomonadati</taxon>
        <taxon>Pseudomonadota</taxon>
        <taxon>Candidatius Mariprofundia</taxon>
        <taxon>Mariprofundales</taxon>
        <taxon>Mariprofundaceae</taxon>
        <taxon>Mariprofundus</taxon>
    </lineage>
</organism>
<dbReference type="GO" id="GO:0022904">
    <property type="term" value="P:respiratory electron transport chain"/>
    <property type="evidence" value="ECO:0007669"/>
    <property type="project" value="InterPro"/>
</dbReference>
<evidence type="ECO:0000313" key="9">
    <source>
        <dbReference type="Proteomes" id="UP000306585"/>
    </source>
</evidence>
<keyword evidence="4 6" id="KW-1133">Transmembrane helix</keyword>
<keyword evidence="5 6" id="KW-0472">Membrane</keyword>
<name>A0A5R9GS64_9PROT</name>
<dbReference type="PANTHER" id="PTHR30485">
    <property type="entry name" value="NI/FE-HYDROGENASE 1 B-TYPE CYTOCHROME SUBUNIT"/>
    <property type="match status" value="1"/>
</dbReference>
<sequence length="192" mass="21774">MREKMIEVWDLSLRLFHWLLATAFFVAWWAEGRDIRLHIIAGSVIAGLLLYRVVWGFVGEKHALFKMFRPTWSMLVGHAGDLIRLQAARYIGHTPIGSLMIYMLLLSLLVLVVSGMALLALQMGVGLFSPWASSASFETEILLQQIHGWCLDLLQYLIAMHLAGVVVESLLQRRNLTLSMITGRKEKEEAIK</sequence>
<dbReference type="AlphaFoldDB" id="A0A5R9GS64"/>
<dbReference type="InterPro" id="IPR051542">
    <property type="entry name" value="Hydrogenase_cytochrome"/>
</dbReference>
<dbReference type="EMBL" id="VBRY01000004">
    <property type="protein sequence ID" value="TLS67915.1"/>
    <property type="molecule type" value="Genomic_DNA"/>
</dbReference>
<dbReference type="Pfam" id="PF01292">
    <property type="entry name" value="Ni_hydr_CYTB"/>
    <property type="match status" value="1"/>
</dbReference>
<keyword evidence="2" id="KW-1003">Cell membrane</keyword>
<evidence type="ECO:0000256" key="1">
    <source>
        <dbReference type="ARBA" id="ARBA00004651"/>
    </source>
</evidence>
<dbReference type="PANTHER" id="PTHR30485:SF2">
    <property type="entry name" value="BLL0597 PROTEIN"/>
    <property type="match status" value="1"/>
</dbReference>
<dbReference type="GO" id="GO:0005886">
    <property type="term" value="C:plasma membrane"/>
    <property type="evidence" value="ECO:0007669"/>
    <property type="project" value="UniProtKB-SubCell"/>
</dbReference>